<evidence type="ECO:0000313" key="1">
    <source>
        <dbReference type="EMBL" id="REG34487.1"/>
    </source>
</evidence>
<organism evidence="1 2">
    <name type="scientific">Archangium gephyra</name>
    <dbReference type="NCBI Taxonomy" id="48"/>
    <lineage>
        <taxon>Bacteria</taxon>
        <taxon>Pseudomonadati</taxon>
        <taxon>Myxococcota</taxon>
        <taxon>Myxococcia</taxon>
        <taxon>Myxococcales</taxon>
        <taxon>Cystobacterineae</taxon>
        <taxon>Archangiaceae</taxon>
        <taxon>Archangium</taxon>
    </lineage>
</organism>
<evidence type="ECO:0000313" key="2">
    <source>
        <dbReference type="Proteomes" id="UP000256345"/>
    </source>
</evidence>
<reference evidence="1 2" key="1">
    <citation type="submission" date="2018-08" db="EMBL/GenBank/DDBJ databases">
        <title>Genomic Encyclopedia of Archaeal and Bacterial Type Strains, Phase II (KMG-II): from individual species to whole genera.</title>
        <authorList>
            <person name="Goeker M."/>
        </authorList>
    </citation>
    <scope>NUCLEOTIDE SEQUENCE [LARGE SCALE GENOMIC DNA]</scope>
    <source>
        <strain evidence="1 2">DSM 2261</strain>
    </source>
</reference>
<proteinExistence type="predicted"/>
<dbReference type="EMBL" id="QUMU01000003">
    <property type="protein sequence ID" value="REG34487.1"/>
    <property type="molecule type" value="Genomic_DNA"/>
</dbReference>
<gene>
    <name evidence="1" type="ORF">ATI61_103387</name>
</gene>
<accession>A0ABX9K6P6</accession>
<comment type="caution">
    <text evidence="1">The sequence shown here is derived from an EMBL/GenBank/DDBJ whole genome shotgun (WGS) entry which is preliminary data.</text>
</comment>
<protein>
    <submittedName>
        <fullName evidence="1">Uncharacterized protein</fullName>
    </submittedName>
</protein>
<name>A0ABX9K6P6_9BACT</name>
<sequence>MKWRTRFAVLLAFLLSAPLMWSLNRLLVGELKVPVASGDASRLVPILSPDETSRLLTFARSCEGNEDCEAPLVCLRELKWKRACVASTCATDADCSGGLSCYSVAVGERVVRMCGAPGEVAEGAFCTELPRERNWACAPGLVCTHMSCRRPCQPQGSQGCPAGYFCSAADVKGHVCLPTCEGRACAEGERCVALDHGVSVCARVHGSDCQLNPCPVGQVCGVSAGKMQGQVWMKCELPCSKQAPSCPEGFSCIGETCRQRCRADEPGSCGPLETCAGASERSLGVCIFDFNK</sequence>
<dbReference type="Proteomes" id="UP000256345">
    <property type="component" value="Unassembled WGS sequence"/>
</dbReference>
<keyword evidence="2" id="KW-1185">Reference proteome</keyword>